<sequence>MNTSWLKLLPARRVQILNNASELTGLPAAAIEKDWWVSLCLNASFNLPYSEHLVFKGGTSLSKGWGLIERFSEDIDLAIDRSFFGYHGDLSKSQINRANENENN</sequence>
<accession>A0A345UNE6</accession>
<name>A0A345UNE6_9BACT</name>
<dbReference type="Pfam" id="PF08843">
    <property type="entry name" value="AbiEii"/>
    <property type="match status" value="1"/>
</dbReference>
<dbReference type="OrthoDB" id="9780929at2"/>
<organism evidence="1 2">
    <name type="scientific">Cyclonatronum proteinivorum</name>
    <dbReference type="NCBI Taxonomy" id="1457365"/>
    <lineage>
        <taxon>Bacteria</taxon>
        <taxon>Pseudomonadati</taxon>
        <taxon>Balneolota</taxon>
        <taxon>Balneolia</taxon>
        <taxon>Balneolales</taxon>
        <taxon>Cyclonatronaceae</taxon>
        <taxon>Cyclonatronum</taxon>
    </lineage>
</organism>
<protein>
    <submittedName>
        <fullName evidence="1">Nucleotidyl transferase AbiEii toxin, Type IV TA system</fullName>
    </submittedName>
</protein>
<dbReference type="Proteomes" id="UP000254808">
    <property type="component" value="Chromosome"/>
</dbReference>
<evidence type="ECO:0000313" key="1">
    <source>
        <dbReference type="EMBL" id="AXJ01998.1"/>
    </source>
</evidence>
<dbReference type="AlphaFoldDB" id="A0A345UNE6"/>
<dbReference type="Gene3D" id="3.10.450.620">
    <property type="entry name" value="JHP933, nucleotidyltransferase-like core domain"/>
    <property type="match status" value="1"/>
</dbReference>
<evidence type="ECO:0000313" key="2">
    <source>
        <dbReference type="Proteomes" id="UP000254808"/>
    </source>
</evidence>
<dbReference type="EMBL" id="CP027806">
    <property type="protein sequence ID" value="AXJ01998.1"/>
    <property type="molecule type" value="Genomic_DNA"/>
</dbReference>
<keyword evidence="1" id="KW-0808">Transferase</keyword>
<dbReference type="RefSeq" id="WP_114985136.1">
    <property type="nucleotide sequence ID" value="NZ_CP027806.1"/>
</dbReference>
<dbReference type="InterPro" id="IPR014942">
    <property type="entry name" value="AbiEii"/>
</dbReference>
<dbReference type="KEGG" id="cprv:CYPRO_2759"/>
<proteinExistence type="predicted"/>
<dbReference type="GO" id="GO:0016740">
    <property type="term" value="F:transferase activity"/>
    <property type="evidence" value="ECO:0007669"/>
    <property type="project" value="UniProtKB-KW"/>
</dbReference>
<keyword evidence="2" id="KW-1185">Reference proteome</keyword>
<reference evidence="1 2" key="1">
    <citation type="submission" date="2018-03" db="EMBL/GenBank/DDBJ databases">
        <title>Phenotypic and genomic properties of Cyclonatronum proteinivorum gen. nov., sp. nov., a haloalkaliphilic bacteroidete from soda lakes possessing Na+-translocating rhodopsin.</title>
        <authorList>
            <person name="Toshchakov S.V."/>
            <person name="Korzhenkov A."/>
            <person name="Samarov N.I."/>
            <person name="Kublanov I.V."/>
            <person name="Muntyan M.S."/>
            <person name="Sorokin D.Y."/>
        </authorList>
    </citation>
    <scope>NUCLEOTIDE SEQUENCE [LARGE SCALE GENOMIC DNA]</scope>
    <source>
        <strain evidence="1 2">Omega</strain>
    </source>
</reference>
<gene>
    <name evidence="1" type="ORF">CYPRO_2759</name>
</gene>